<dbReference type="AlphaFoldDB" id="A0A4Y1RLF7"/>
<organism evidence="2">
    <name type="scientific">Prunus dulcis</name>
    <name type="common">Almond</name>
    <name type="synonym">Amygdalus dulcis</name>
    <dbReference type="NCBI Taxonomy" id="3755"/>
    <lineage>
        <taxon>Eukaryota</taxon>
        <taxon>Viridiplantae</taxon>
        <taxon>Streptophyta</taxon>
        <taxon>Embryophyta</taxon>
        <taxon>Tracheophyta</taxon>
        <taxon>Spermatophyta</taxon>
        <taxon>Magnoliopsida</taxon>
        <taxon>eudicotyledons</taxon>
        <taxon>Gunneridae</taxon>
        <taxon>Pentapetalae</taxon>
        <taxon>rosids</taxon>
        <taxon>fabids</taxon>
        <taxon>Rosales</taxon>
        <taxon>Rosaceae</taxon>
        <taxon>Amygdaloideae</taxon>
        <taxon>Amygdaleae</taxon>
        <taxon>Prunus</taxon>
    </lineage>
</organism>
<dbReference type="GO" id="GO:0031146">
    <property type="term" value="P:SCF-dependent proteasomal ubiquitin-dependent protein catabolic process"/>
    <property type="evidence" value="ECO:0007669"/>
    <property type="project" value="TreeGrafter"/>
</dbReference>
<feature type="domain" description="F-box/LRR-repeat protein 15-like leucin rich repeat" evidence="1">
    <location>
        <begin position="74"/>
        <end position="622"/>
    </location>
</feature>
<dbReference type="InterPro" id="IPR032675">
    <property type="entry name" value="LRR_dom_sf"/>
</dbReference>
<dbReference type="InterPro" id="IPR057207">
    <property type="entry name" value="FBXL15_LRR"/>
</dbReference>
<evidence type="ECO:0000313" key="2">
    <source>
        <dbReference type="EMBL" id="BBH04483.1"/>
    </source>
</evidence>
<evidence type="ECO:0000259" key="1">
    <source>
        <dbReference type="Pfam" id="PF25372"/>
    </source>
</evidence>
<protein>
    <submittedName>
        <fullName evidence="2">RNI-like superfamily protein</fullName>
    </submittedName>
</protein>
<dbReference type="GO" id="GO:0019005">
    <property type="term" value="C:SCF ubiquitin ligase complex"/>
    <property type="evidence" value="ECO:0007669"/>
    <property type="project" value="TreeGrafter"/>
</dbReference>
<name>A0A4Y1RLF7_PRUDU</name>
<dbReference type="Gene3D" id="3.80.10.10">
    <property type="entry name" value="Ribonuclease Inhibitor"/>
    <property type="match status" value="3"/>
</dbReference>
<proteinExistence type="predicted"/>
<dbReference type="PANTHER" id="PTHR13318">
    <property type="entry name" value="PARTNER OF PAIRED, ISOFORM B-RELATED"/>
    <property type="match status" value="1"/>
</dbReference>
<dbReference type="SMART" id="SM00367">
    <property type="entry name" value="LRR_CC"/>
    <property type="match status" value="9"/>
</dbReference>
<dbReference type="Pfam" id="PF25372">
    <property type="entry name" value="DUF7885"/>
    <property type="match status" value="1"/>
</dbReference>
<reference evidence="2" key="1">
    <citation type="journal article" date="2019" name="Science">
        <title>Mutation of a bHLH transcription factor allowed almond domestication.</title>
        <authorList>
            <person name="Sanchez-Perez R."/>
            <person name="Pavan S."/>
            <person name="Mazzeo R."/>
            <person name="Moldovan C."/>
            <person name="Aiese Cigliano R."/>
            <person name="Del Cueto J."/>
            <person name="Ricciardi F."/>
            <person name="Lotti C."/>
            <person name="Ricciardi L."/>
            <person name="Dicenta F."/>
            <person name="Lopez-Marques R.L."/>
            <person name="Lindberg Moller B."/>
        </authorList>
    </citation>
    <scope>NUCLEOTIDE SEQUENCE</scope>
</reference>
<accession>A0A4Y1RLF7</accession>
<dbReference type="EMBL" id="AP019302">
    <property type="protein sequence ID" value="BBH04483.1"/>
    <property type="molecule type" value="Genomic_DNA"/>
</dbReference>
<dbReference type="SUPFAM" id="SSF52047">
    <property type="entry name" value="RNI-like"/>
    <property type="match status" value="2"/>
</dbReference>
<sequence length="634" mass="70001">MGRNRAVVDPKLEKMEQKKQKEERRMGLERLPSSLLIEEVLLKLEIETLCSVSCVNKAMSFSVSQALPLLSSINLSAFSPDAQILNSIVGGCRGLHSLTLNCLHLDNLSLGVILGTHLQELNLLSCSLLSYQVFTSIGEACPNLRVLVLELVDQCSTEAFKTNLDQMLNGCLCLESFSLKIRGRDVGANAFQSIDFFLPSALKSMKLQSVLEQDVIRLMDKIRVGADRNSVQTSHVSIPVSPLSSVFTLQRLSLVLDAISDELIMAISGNLPTLVELDLEDRPVKQPLPNHDLTNTGLQYLASFHHLMGLSLIRSRHNQQVSFKRVNDMGMFLLSEVCKGLESVRLCGFSKVSDAGYASILHSCLNLRKFEARNAFFLSDLAFLDVTEFQCSLVEVKLLSCSLITSETVKQLTRSRVLEVLDLCGCRSIADSCLGSISSLRSLSMLNLAGADITDYGLSVLAQGIPSITHLCLRHCERVTDEGISFLFHGGGTIRKTLSALDLGHMPRISDKAVFTIAMAGTEITELCLRHCSVTDVSLDCLAMRKTFRDECKLLRRLDLLNCTGLSVNSLRFLKRPSFPGLHWLGIGGTPLASKGYHTLSKIHSQRPWLTICLEGCEMGCYDGWQFHRAGYPQ</sequence>
<dbReference type="InterPro" id="IPR006553">
    <property type="entry name" value="Leu-rich_rpt_Cys-con_subtyp"/>
</dbReference>
<gene>
    <name evidence="2" type="ORF">Prudu_015636</name>
</gene>